<dbReference type="PANTHER" id="PTHR13061:SF29">
    <property type="entry name" value="GAMMA CARBONIC ANHYDRASE-LIKE 1, MITOCHONDRIAL-RELATED"/>
    <property type="match status" value="1"/>
</dbReference>
<sequence>MTHSRHGGGLLLPFLDTRPQIADDVYLAPGSKIIGDVRIGAGSSVWFNCVLRGDVNSIHVGAGSNIQDGTVVHVSRKTHPTFIGDDVLIGHMAMIHGCTLHDRSFVGLGAIIMDGCVIEEDAMLAAGSLLAPGKRMQRGELWMGRPAQKVRLLSDADIEAQRKGAEGYAELAQIYLKSARDPQT</sequence>
<accession>A0A5A7N922</accession>
<comment type="caution">
    <text evidence="1">The sequence shown here is derived from an EMBL/GenBank/DDBJ whole genome shotgun (WGS) entry which is preliminary data.</text>
</comment>
<dbReference type="InterPro" id="IPR011004">
    <property type="entry name" value="Trimer_LpxA-like_sf"/>
</dbReference>
<reference evidence="1 2" key="1">
    <citation type="submission" date="2019-09" db="EMBL/GenBank/DDBJ databases">
        <title>NBRP : Genome information of microbial organism related human and environment.</title>
        <authorList>
            <person name="Hattori M."/>
            <person name="Oshima K."/>
            <person name="Inaba H."/>
            <person name="Suda W."/>
            <person name="Sakamoto M."/>
            <person name="Iino T."/>
            <person name="Kitahara M."/>
            <person name="Oshida Y."/>
            <person name="Iida T."/>
            <person name="Kudo T."/>
            <person name="Itoh T."/>
            <person name="Ohkuma M."/>
        </authorList>
    </citation>
    <scope>NUCLEOTIDE SEQUENCE [LARGE SCALE GENOMIC DNA]</scope>
    <source>
        <strain evidence="1 2">Q-1</strain>
    </source>
</reference>
<protein>
    <submittedName>
        <fullName evidence="1">Gamma carbonic anhydrase family protein</fullName>
    </submittedName>
</protein>
<dbReference type="Pfam" id="PF00132">
    <property type="entry name" value="Hexapep"/>
    <property type="match status" value="1"/>
</dbReference>
<dbReference type="PANTHER" id="PTHR13061">
    <property type="entry name" value="DYNACTIN SUBUNIT P25"/>
    <property type="match status" value="1"/>
</dbReference>
<dbReference type="Gene3D" id="2.160.10.10">
    <property type="entry name" value="Hexapeptide repeat proteins"/>
    <property type="match status" value="1"/>
</dbReference>
<proteinExistence type="predicted"/>
<dbReference type="InterPro" id="IPR001451">
    <property type="entry name" value="Hexapep"/>
</dbReference>
<name>A0A5A7N922_9PROT</name>
<dbReference type="InterPro" id="IPR050484">
    <property type="entry name" value="Transf_Hexapept/Carb_Anhydrase"/>
</dbReference>
<organism evidence="1 2">
    <name type="scientific">Iodidimonas nitroreducens</name>
    <dbReference type="NCBI Taxonomy" id="1236968"/>
    <lineage>
        <taxon>Bacteria</taxon>
        <taxon>Pseudomonadati</taxon>
        <taxon>Pseudomonadota</taxon>
        <taxon>Alphaproteobacteria</taxon>
        <taxon>Iodidimonadales</taxon>
        <taxon>Iodidimonadaceae</taxon>
        <taxon>Iodidimonas</taxon>
    </lineage>
</organism>
<dbReference type="AlphaFoldDB" id="A0A5A7N922"/>
<dbReference type="InterPro" id="IPR047324">
    <property type="entry name" value="LbH_gamma_CA-like"/>
</dbReference>
<evidence type="ECO:0000313" key="2">
    <source>
        <dbReference type="Proteomes" id="UP000324996"/>
    </source>
</evidence>
<dbReference type="SUPFAM" id="SSF51161">
    <property type="entry name" value="Trimeric LpxA-like enzymes"/>
    <property type="match status" value="1"/>
</dbReference>
<evidence type="ECO:0000313" key="1">
    <source>
        <dbReference type="EMBL" id="GER04588.1"/>
    </source>
</evidence>
<dbReference type="Proteomes" id="UP000324996">
    <property type="component" value="Unassembled WGS sequence"/>
</dbReference>
<dbReference type="RefSeq" id="WP_042083557.1">
    <property type="nucleotide sequence ID" value="NZ_BKCN01000011.1"/>
</dbReference>
<dbReference type="EMBL" id="BKCN01000011">
    <property type="protein sequence ID" value="GER04588.1"/>
    <property type="molecule type" value="Genomic_DNA"/>
</dbReference>
<gene>
    <name evidence="1" type="ORF">JCM17846_22700</name>
</gene>
<keyword evidence="2" id="KW-1185">Reference proteome</keyword>
<dbReference type="CDD" id="cd04645">
    <property type="entry name" value="LbH_gamma_CA_like"/>
    <property type="match status" value="1"/>
</dbReference>